<keyword evidence="4" id="KW-1185">Reference proteome</keyword>
<proteinExistence type="predicted"/>
<dbReference type="InterPro" id="IPR045339">
    <property type="entry name" value="DUF6534"/>
</dbReference>
<dbReference type="GeneID" id="19203796"/>
<comment type="caution">
    <text evidence="3">The sequence shown here is derived from an EMBL/GenBank/DDBJ whole genome shotgun (WGS) entry which is preliminary data.</text>
</comment>
<dbReference type="OMA" id="WGDERAM"/>
<keyword evidence="1" id="KW-0812">Transmembrane</keyword>
<feature type="transmembrane region" description="Helical" evidence="1">
    <location>
        <begin position="12"/>
        <end position="34"/>
    </location>
</feature>
<dbReference type="RefSeq" id="XP_007772781.1">
    <property type="nucleotide sequence ID" value="XM_007774591.1"/>
</dbReference>
<feature type="transmembrane region" description="Helical" evidence="1">
    <location>
        <begin position="63"/>
        <end position="83"/>
    </location>
</feature>
<accession>A0A5M3MF28</accession>
<protein>
    <recommendedName>
        <fullName evidence="2">DUF6534 domain-containing protein</fullName>
    </recommendedName>
</protein>
<feature type="transmembrane region" description="Helical" evidence="1">
    <location>
        <begin position="216"/>
        <end position="235"/>
    </location>
</feature>
<dbReference type="PANTHER" id="PTHR40465:SF1">
    <property type="entry name" value="DUF6534 DOMAIN-CONTAINING PROTEIN"/>
    <property type="match status" value="1"/>
</dbReference>
<evidence type="ECO:0000256" key="1">
    <source>
        <dbReference type="SAM" id="Phobius"/>
    </source>
</evidence>
<feature type="transmembrane region" description="Helical" evidence="1">
    <location>
        <begin position="95"/>
        <end position="121"/>
    </location>
</feature>
<feature type="domain" description="DUF6534" evidence="2">
    <location>
        <begin position="179"/>
        <end position="234"/>
    </location>
</feature>
<keyword evidence="1" id="KW-0472">Membrane</keyword>
<reference evidence="4" key="1">
    <citation type="journal article" date="2012" name="Science">
        <title>The Paleozoic origin of enzymatic lignin decomposition reconstructed from 31 fungal genomes.</title>
        <authorList>
            <person name="Floudas D."/>
            <person name="Binder M."/>
            <person name="Riley R."/>
            <person name="Barry K."/>
            <person name="Blanchette R.A."/>
            <person name="Henrissat B."/>
            <person name="Martinez A.T."/>
            <person name="Otillar R."/>
            <person name="Spatafora J.W."/>
            <person name="Yadav J.S."/>
            <person name="Aerts A."/>
            <person name="Benoit I."/>
            <person name="Boyd A."/>
            <person name="Carlson A."/>
            <person name="Copeland A."/>
            <person name="Coutinho P.M."/>
            <person name="de Vries R.P."/>
            <person name="Ferreira P."/>
            <person name="Findley K."/>
            <person name="Foster B."/>
            <person name="Gaskell J."/>
            <person name="Glotzer D."/>
            <person name="Gorecki P."/>
            <person name="Heitman J."/>
            <person name="Hesse C."/>
            <person name="Hori C."/>
            <person name="Igarashi K."/>
            <person name="Jurgens J.A."/>
            <person name="Kallen N."/>
            <person name="Kersten P."/>
            <person name="Kohler A."/>
            <person name="Kuees U."/>
            <person name="Kumar T.K.A."/>
            <person name="Kuo A."/>
            <person name="LaButti K."/>
            <person name="Larrondo L.F."/>
            <person name="Lindquist E."/>
            <person name="Ling A."/>
            <person name="Lombard V."/>
            <person name="Lucas S."/>
            <person name="Lundell T."/>
            <person name="Martin R."/>
            <person name="McLaughlin D.J."/>
            <person name="Morgenstern I."/>
            <person name="Morin E."/>
            <person name="Murat C."/>
            <person name="Nagy L.G."/>
            <person name="Nolan M."/>
            <person name="Ohm R.A."/>
            <person name="Patyshakuliyeva A."/>
            <person name="Rokas A."/>
            <person name="Ruiz-Duenas F.J."/>
            <person name="Sabat G."/>
            <person name="Salamov A."/>
            <person name="Samejima M."/>
            <person name="Schmutz J."/>
            <person name="Slot J.C."/>
            <person name="St John F."/>
            <person name="Stenlid J."/>
            <person name="Sun H."/>
            <person name="Sun S."/>
            <person name="Syed K."/>
            <person name="Tsang A."/>
            <person name="Wiebenga A."/>
            <person name="Young D."/>
            <person name="Pisabarro A."/>
            <person name="Eastwood D.C."/>
            <person name="Martin F."/>
            <person name="Cullen D."/>
            <person name="Grigoriev I.V."/>
            <person name="Hibbett D.S."/>
        </authorList>
    </citation>
    <scope>NUCLEOTIDE SEQUENCE [LARGE SCALE GENOMIC DNA]</scope>
    <source>
        <strain evidence="4">RWD-64-598 SS2</strain>
    </source>
</reference>
<dbReference type="KEGG" id="cput:CONPUDRAFT_157654"/>
<evidence type="ECO:0000259" key="2">
    <source>
        <dbReference type="Pfam" id="PF20152"/>
    </source>
</evidence>
<dbReference type="OrthoDB" id="3265526at2759"/>
<evidence type="ECO:0000313" key="3">
    <source>
        <dbReference type="EMBL" id="EIW77404.1"/>
    </source>
</evidence>
<feature type="transmembrane region" description="Helical" evidence="1">
    <location>
        <begin position="133"/>
        <end position="159"/>
    </location>
</feature>
<dbReference type="Proteomes" id="UP000053558">
    <property type="component" value="Unassembled WGS sequence"/>
</dbReference>
<dbReference type="Pfam" id="PF20152">
    <property type="entry name" value="DUF6534"/>
    <property type="match status" value="1"/>
</dbReference>
<dbReference type="EMBL" id="JH711584">
    <property type="protein sequence ID" value="EIW77404.1"/>
    <property type="molecule type" value="Genomic_DNA"/>
</dbReference>
<keyword evidence="1" id="KW-1133">Transmembrane helix</keyword>
<feature type="transmembrane region" description="Helical" evidence="1">
    <location>
        <begin position="171"/>
        <end position="195"/>
    </location>
</feature>
<gene>
    <name evidence="3" type="ORF">CONPUDRAFT_157654</name>
</gene>
<dbReference type="AlphaFoldDB" id="A0A5M3MF28"/>
<name>A0A5M3MF28_CONPW</name>
<organism evidence="3 4">
    <name type="scientific">Coniophora puteana (strain RWD-64-598)</name>
    <name type="common">Brown rot fungus</name>
    <dbReference type="NCBI Taxonomy" id="741705"/>
    <lineage>
        <taxon>Eukaryota</taxon>
        <taxon>Fungi</taxon>
        <taxon>Dikarya</taxon>
        <taxon>Basidiomycota</taxon>
        <taxon>Agaricomycotina</taxon>
        <taxon>Agaricomycetes</taxon>
        <taxon>Agaricomycetidae</taxon>
        <taxon>Boletales</taxon>
        <taxon>Coniophorineae</taxon>
        <taxon>Coniophoraceae</taxon>
        <taxon>Coniophora</taxon>
    </lineage>
</organism>
<dbReference type="PANTHER" id="PTHR40465">
    <property type="entry name" value="CHROMOSOME 1, WHOLE GENOME SHOTGUN SEQUENCE"/>
    <property type="match status" value="1"/>
</dbReference>
<evidence type="ECO:0000313" key="4">
    <source>
        <dbReference type="Proteomes" id="UP000053558"/>
    </source>
</evidence>
<sequence>MAHNVELLFGPMLIGVFINSILYGVTIVQAFIYFGNSTRHVLLPCITDVGITSSSDPRWIRYFVVYLLVAESLNTIFDIGVMYEPLVHLWGDERAMIYVPVMVVPDAIITVLISTPVQLFLAWRVRAMSESLVIPGFICLFTTTSFLGGLATGIAVSFLNEYSQFHQFEGAPIGWLVSSAVADALIAASLVWSLYQKKTGVPSTDDLVNRIIRLTVQTGMVTATAAILDVSLFIASTTTL</sequence>